<evidence type="ECO:0000313" key="14">
    <source>
        <dbReference type="Proteomes" id="UP000010473"/>
    </source>
</evidence>
<comment type="subunit">
    <text evidence="11">DNA polymerase III contains a core (composed of alpha, epsilon and theta chains) that associates with a tau subunit. This core dimerizes to form the POLIII' complex. PolIII' associates with the gamma complex (composed of gamma, delta, delta', psi and chi chains) and with the beta chain to form the complete DNA polymerase III complex.</text>
</comment>
<dbReference type="InterPro" id="IPR027417">
    <property type="entry name" value="P-loop_NTPase"/>
</dbReference>
<name>K9Y206_STAC7</name>
<accession>K9Y206</accession>
<dbReference type="Pfam" id="PF13177">
    <property type="entry name" value="DNA_pol3_delta2"/>
    <property type="match status" value="1"/>
</dbReference>
<dbReference type="GO" id="GO:0003677">
    <property type="term" value="F:DNA binding"/>
    <property type="evidence" value="ECO:0007669"/>
    <property type="project" value="InterPro"/>
</dbReference>
<keyword evidence="5" id="KW-0479">Metal-binding</keyword>
<dbReference type="HOGENOM" id="CLU_006229_0_1_3"/>
<keyword evidence="7" id="KW-0862">Zinc</keyword>
<keyword evidence="8 11" id="KW-0067">ATP-binding</keyword>
<keyword evidence="13" id="KW-0614">Plasmid</keyword>
<evidence type="ECO:0000256" key="2">
    <source>
        <dbReference type="ARBA" id="ARBA00022679"/>
    </source>
</evidence>
<keyword evidence="14" id="KW-1185">Reference proteome</keyword>
<comment type="similarity">
    <text evidence="1 11">Belongs to the DnaX/STICHEL family.</text>
</comment>
<organism evidence="13 14">
    <name type="scientific">Stanieria cyanosphaera (strain ATCC 29371 / PCC 7437)</name>
    <dbReference type="NCBI Taxonomy" id="111780"/>
    <lineage>
        <taxon>Bacteria</taxon>
        <taxon>Bacillati</taxon>
        <taxon>Cyanobacteriota</taxon>
        <taxon>Cyanophyceae</taxon>
        <taxon>Pleurocapsales</taxon>
        <taxon>Dermocarpellaceae</taxon>
        <taxon>Stanieria</taxon>
    </lineage>
</organism>
<dbReference type="PANTHER" id="PTHR11669:SF0">
    <property type="entry name" value="PROTEIN STICHEL-LIKE 2"/>
    <property type="match status" value="1"/>
</dbReference>
<dbReference type="SMART" id="SM00382">
    <property type="entry name" value="AAA"/>
    <property type="match status" value="1"/>
</dbReference>
<dbReference type="NCBIfam" id="TIGR02397">
    <property type="entry name" value="dnaX_nterm"/>
    <property type="match status" value="1"/>
</dbReference>
<dbReference type="AlphaFoldDB" id="K9Y206"/>
<dbReference type="SUPFAM" id="SSF48019">
    <property type="entry name" value="post-AAA+ oligomerization domain-like"/>
    <property type="match status" value="1"/>
</dbReference>
<dbReference type="Gene3D" id="1.20.272.10">
    <property type="match status" value="1"/>
</dbReference>
<dbReference type="Pfam" id="PF22608">
    <property type="entry name" value="DNAX_ATPase_lid"/>
    <property type="match status" value="1"/>
</dbReference>
<proteinExistence type="inferred from homology"/>
<protein>
    <recommendedName>
        <fullName evidence="11">DNA polymerase III subunit gamma/tau</fullName>
        <ecNumber evidence="11">2.7.7.7</ecNumber>
    </recommendedName>
</protein>
<dbReference type="OrthoDB" id="9810148at2"/>
<dbReference type="InterPro" id="IPR012763">
    <property type="entry name" value="DNA_pol_III_sug/sutau_N"/>
</dbReference>
<dbReference type="InterPro" id="IPR022754">
    <property type="entry name" value="DNA_pol_III_gamma-3"/>
</dbReference>
<dbReference type="InterPro" id="IPR050238">
    <property type="entry name" value="DNA_Rep/Repair_Clamp_Loader"/>
</dbReference>
<keyword evidence="6 11" id="KW-0547">Nucleotide-binding</keyword>
<evidence type="ECO:0000256" key="6">
    <source>
        <dbReference type="ARBA" id="ARBA00022741"/>
    </source>
</evidence>
<dbReference type="Gene3D" id="1.10.8.60">
    <property type="match status" value="1"/>
</dbReference>
<dbReference type="InterPro" id="IPR045085">
    <property type="entry name" value="HLD_clamp_pol_III_gamma_tau"/>
</dbReference>
<keyword evidence="4 11" id="KW-0235">DNA replication</keyword>
<keyword evidence="9 11" id="KW-0239">DNA-directed DNA polymerase</keyword>
<dbReference type="SUPFAM" id="SSF52540">
    <property type="entry name" value="P-loop containing nucleoside triphosphate hydrolases"/>
    <property type="match status" value="1"/>
</dbReference>
<dbReference type="CDD" id="cd00009">
    <property type="entry name" value="AAA"/>
    <property type="match status" value="1"/>
</dbReference>
<feature type="domain" description="AAA+ ATPase" evidence="12">
    <location>
        <begin position="35"/>
        <end position="178"/>
    </location>
</feature>
<evidence type="ECO:0000256" key="7">
    <source>
        <dbReference type="ARBA" id="ARBA00022833"/>
    </source>
</evidence>
<dbReference type="GO" id="GO:0005524">
    <property type="term" value="F:ATP binding"/>
    <property type="evidence" value="ECO:0007669"/>
    <property type="project" value="UniProtKB-KW"/>
</dbReference>
<dbReference type="PANTHER" id="PTHR11669">
    <property type="entry name" value="REPLICATION FACTOR C / DNA POLYMERASE III GAMMA-TAU SUBUNIT"/>
    <property type="match status" value="1"/>
</dbReference>
<dbReference type="KEGG" id="scs:Sta7437_4563"/>
<evidence type="ECO:0000256" key="4">
    <source>
        <dbReference type="ARBA" id="ARBA00022705"/>
    </source>
</evidence>
<dbReference type="Pfam" id="PF12169">
    <property type="entry name" value="DNA_pol3_gamma3"/>
    <property type="match status" value="1"/>
</dbReference>
<dbReference type="Proteomes" id="UP000010473">
    <property type="component" value="Plasmid pSTA7437.01"/>
</dbReference>
<dbReference type="InterPro" id="IPR003593">
    <property type="entry name" value="AAA+_ATPase"/>
</dbReference>
<keyword evidence="2 11" id="KW-0808">Transferase</keyword>
<dbReference type="GO" id="GO:0006261">
    <property type="term" value="P:DNA-templated DNA replication"/>
    <property type="evidence" value="ECO:0007669"/>
    <property type="project" value="TreeGrafter"/>
</dbReference>
<geneLocation type="plasmid" evidence="13 14">
    <name>pSTA7437.01</name>
</geneLocation>
<evidence type="ECO:0000256" key="11">
    <source>
        <dbReference type="RuleBase" id="RU364063"/>
    </source>
</evidence>
<dbReference type="EMBL" id="CP003654">
    <property type="protein sequence ID" value="AFZ38022.1"/>
    <property type="molecule type" value="Genomic_DNA"/>
</dbReference>
<evidence type="ECO:0000256" key="10">
    <source>
        <dbReference type="ARBA" id="ARBA00049244"/>
    </source>
</evidence>
<gene>
    <name evidence="11" type="primary">dnaX</name>
    <name evidence="13" type="ordered locus">Sta7437_4563</name>
</gene>
<sequence length="461" mass="51835">MKSLPLKYRPQQLEDLIGQEFIKTTLKNALSAKKIAPAYLFSGPRGTGKTSTARILAKSLNCLAVEQPTIKPCGECSSCRSIERSNAIDVTEIDAASHNGVDNARELIELSHLAPAQVRYKVFILDESQMLTSAAQNTLLKLLEEPPERTIFILCTTELHKILPTIVSRCQLFNFKSLSQTAVIDYLSQIATTEEIDLTPEAIAAISKSGLGSLRDSLQLLSQLQVLRQQITLDNVIEAVGGISSQQMWKLMTNLVKEDVLNVLLIARNLIQMGKSPQLILQDLLNCHRDLLLVKATQKDGKSLLSSNLEYSKLDQLASKISWHHIERNLEQLQKREQQLRFSINNAVWLETCLLNMMDSTSINETQTLLNNRQHRTKTQKSTANLGQLWAKIVNSTELSNQKMLSHASLIDLDRELNFAVLAVESKYVAKFQKNVTHLSRIITHSLRQQQPIKVIIEEQQ</sequence>
<dbReference type="Gene3D" id="3.40.50.300">
    <property type="entry name" value="P-loop containing nucleotide triphosphate hydrolases"/>
    <property type="match status" value="1"/>
</dbReference>
<evidence type="ECO:0000256" key="5">
    <source>
        <dbReference type="ARBA" id="ARBA00022723"/>
    </source>
</evidence>
<evidence type="ECO:0000256" key="3">
    <source>
        <dbReference type="ARBA" id="ARBA00022695"/>
    </source>
</evidence>
<dbReference type="GO" id="GO:0009360">
    <property type="term" value="C:DNA polymerase III complex"/>
    <property type="evidence" value="ECO:0007669"/>
    <property type="project" value="InterPro"/>
</dbReference>
<comment type="function">
    <text evidence="11">DNA polymerase III is a complex, multichain enzyme responsible for most of the replicative synthesis in bacteria. This DNA polymerase also exhibits 3' to 5' exonuclease activity.</text>
</comment>
<keyword evidence="3 11" id="KW-0548">Nucleotidyltransferase</keyword>
<dbReference type="FunFam" id="3.40.50.300:FF:000014">
    <property type="entry name" value="DNA polymerase III subunit gamma/tau"/>
    <property type="match status" value="1"/>
</dbReference>
<comment type="catalytic activity">
    <reaction evidence="10 11">
        <text>DNA(n) + a 2'-deoxyribonucleoside 5'-triphosphate = DNA(n+1) + diphosphate</text>
        <dbReference type="Rhea" id="RHEA:22508"/>
        <dbReference type="Rhea" id="RHEA-COMP:17339"/>
        <dbReference type="Rhea" id="RHEA-COMP:17340"/>
        <dbReference type="ChEBI" id="CHEBI:33019"/>
        <dbReference type="ChEBI" id="CHEBI:61560"/>
        <dbReference type="ChEBI" id="CHEBI:173112"/>
        <dbReference type="EC" id="2.7.7.7"/>
    </reaction>
</comment>
<dbReference type="EC" id="2.7.7.7" evidence="11"/>
<dbReference type="GO" id="GO:0003887">
    <property type="term" value="F:DNA-directed DNA polymerase activity"/>
    <property type="evidence" value="ECO:0007669"/>
    <property type="project" value="UniProtKB-KW"/>
</dbReference>
<evidence type="ECO:0000256" key="1">
    <source>
        <dbReference type="ARBA" id="ARBA00006360"/>
    </source>
</evidence>
<dbReference type="RefSeq" id="WP_015211931.1">
    <property type="nucleotide sequence ID" value="NC_019765.1"/>
</dbReference>
<dbReference type="GO" id="GO:0046872">
    <property type="term" value="F:metal ion binding"/>
    <property type="evidence" value="ECO:0007669"/>
    <property type="project" value="UniProtKB-KW"/>
</dbReference>
<evidence type="ECO:0000313" key="13">
    <source>
        <dbReference type="EMBL" id="AFZ38022.1"/>
    </source>
</evidence>
<reference evidence="14" key="1">
    <citation type="journal article" date="2013" name="Proc. Natl. Acad. Sci. U.S.A.">
        <title>Improving the coverage of the cyanobacterial phylum using diversity-driven genome sequencing.</title>
        <authorList>
            <person name="Shih P.M."/>
            <person name="Wu D."/>
            <person name="Latifi A."/>
            <person name="Axen S.D."/>
            <person name="Fewer D.P."/>
            <person name="Talla E."/>
            <person name="Calteau A."/>
            <person name="Cai F."/>
            <person name="Tandeau de Marsac N."/>
            <person name="Rippka R."/>
            <person name="Herdman M."/>
            <person name="Sivonen K."/>
            <person name="Coursin T."/>
            <person name="Laurent T."/>
            <person name="Goodwin L."/>
            <person name="Nolan M."/>
            <person name="Davenport K.W."/>
            <person name="Han C.S."/>
            <person name="Rubin E.M."/>
            <person name="Eisen J.A."/>
            <person name="Woyke T."/>
            <person name="Gugger M."/>
            <person name="Kerfeld C.A."/>
        </authorList>
    </citation>
    <scope>NUCLEOTIDE SEQUENCE [LARGE SCALE GENOMIC DNA]</scope>
    <source>
        <strain evidence="14">ATCC 29371 / PCC 7437</strain>
        <plasmid evidence="14">Plasmid pSTA7437.01</plasmid>
    </source>
</reference>
<dbReference type="PATRIC" id="fig|111780.3.peg.4718"/>
<evidence type="ECO:0000256" key="9">
    <source>
        <dbReference type="ARBA" id="ARBA00022932"/>
    </source>
</evidence>
<dbReference type="InterPro" id="IPR008921">
    <property type="entry name" value="DNA_pol3_clamp-load_cplx_C"/>
</dbReference>
<evidence type="ECO:0000256" key="8">
    <source>
        <dbReference type="ARBA" id="ARBA00022840"/>
    </source>
</evidence>
<evidence type="ECO:0000259" key="12">
    <source>
        <dbReference type="SMART" id="SM00382"/>
    </source>
</evidence>